<reference evidence="2" key="1">
    <citation type="submission" date="2020-09" db="EMBL/GenBank/DDBJ databases">
        <authorList>
            <person name="Kikuchi T."/>
        </authorList>
    </citation>
    <scope>NUCLEOTIDE SEQUENCE</scope>
    <source>
        <strain evidence="2">Ka4C1</strain>
    </source>
</reference>
<dbReference type="EMBL" id="CAJFCV020000007">
    <property type="protein sequence ID" value="CAG9132668.1"/>
    <property type="molecule type" value="Genomic_DNA"/>
</dbReference>
<evidence type="ECO:0000313" key="2">
    <source>
        <dbReference type="EMBL" id="CAD5235785.1"/>
    </source>
</evidence>
<organism evidence="2 3">
    <name type="scientific">Bursaphelenchus xylophilus</name>
    <name type="common">Pinewood nematode worm</name>
    <name type="synonym">Aphelenchoides xylophilus</name>
    <dbReference type="NCBI Taxonomy" id="6326"/>
    <lineage>
        <taxon>Eukaryota</taxon>
        <taxon>Metazoa</taxon>
        <taxon>Ecdysozoa</taxon>
        <taxon>Nematoda</taxon>
        <taxon>Chromadorea</taxon>
        <taxon>Rhabditida</taxon>
        <taxon>Tylenchina</taxon>
        <taxon>Tylenchomorpha</taxon>
        <taxon>Aphelenchoidea</taxon>
        <taxon>Aphelenchoididae</taxon>
        <taxon>Bursaphelenchus</taxon>
    </lineage>
</organism>
<keyword evidence="3" id="KW-1185">Reference proteome</keyword>
<evidence type="ECO:0000313" key="3">
    <source>
        <dbReference type="Proteomes" id="UP000659654"/>
    </source>
</evidence>
<dbReference type="Proteomes" id="UP000659654">
    <property type="component" value="Unassembled WGS sequence"/>
</dbReference>
<accession>A0A811M5B9</accession>
<feature type="region of interest" description="Disordered" evidence="1">
    <location>
        <begin position="79"/>
        <end position="151"/>
    </location>
</feature>
<comment type="caution">
    <text evidence="2">The sequence shown here is derived from an EMBL/GenBank/DDBJ whole genome shotgun (WGS) entry which is preliminary data.</text>
</comment>
<proteinExistence type="predicted"/>
<feature type="compositionally biased region" description="Polar residues" evidence="1">
    <location>
        <begin position="133"/>
        <end position="143"/>
    </location>
</feature>
<dbReference type="Proteomes" id="UP000582659">
    <property type="component" value="Unassembled WGS sequence"/>
</dbReference>
<dbReference type="AlphaFoldDB" id="A0A811M5B9"/>
<dbReference type="EMBL" id="CAJFDI010000007">
    <property type="protein sequence ID" value="CAD5235785.1"/>
    <property type="molecule type" value="Genomic_DNA"/>
</dbReference>
<feature type="region of interest" description="Disordered" evidence="1">
    <location>
        <begin position="42"/>
        <end position="62"/>
    </location>
</feature>
<name>A0A811M5B9_BURXY</name>
<gene>
    <name evidence="2" type="ORF">BXYJ_LOCUS15876</name>
</gene>
<evidence type="ECO:0000256" key="1">
    <source>
        <dbReference type="SAM" id="MobiDB-lite"/>
    </source>
</evidence>
<sequence>MRDRFVDNAPYSEHWRLYNACAENRAVVVPMDSATTVKKRTARQAGLESPSQIGVAGKRVHEAETGTDRINAVIETNTTPLEDIDLSPETPEGLAELPSTVEIMELTEDGSRSRGTANDADGGVSISDPLRNRPSSSQESRNVPEQVDPDGELAEVAKTYEILCSRTGCGLNRRLRKARLECVSYGIEQQWLRASAVLYATIKTVAACRPYNKAREAHKVWLENKRAEEKRVRRIIGRIETVRTMPKGKRTDKQIRLARKN</sequence>
<protein>
    <submittedName>
        <fullName evidence="2">(pine wood nematode) hypothetical protein</fullName>
    </submittedName>
</protein>